<protein>
    <submittedName>
        <fullName evidence="2">Uncharacterized protein</fullName>
    </submittedName>
</protein>
<proteinExistence type="predicted"/>
<evidence type="ECO:0000256" key="1">
    <source>
        <dbReference type="SAM" id="MobiDB-lite"/>
    </source>
</evidence>
<dbReference type="AlphaFoldDB" id="A0A1I2YM23"/>
<accession>A0A1I2YM23</accession>
<keyword evidence="3" id="KW-1185">Reference proteome</keyword>
<dbReference type="RefSeq" id="WP_074966406.1">
    <property type="nucleotide sequence ID" value="NZ_CBCRYP010000017.1"/>
</dbReference>
<feature type="region of interest" description="Disordered" evidence="1">
    <location>
        <begin position="122"/>
        <end position="163"/>
    </location>
</feature>
<dbReference type="Proteomes" id="UP000183635">
    <property type="component" value="Unassembled WGS sequence"/>
</dbReference>
<dbReference type="STRING" id="34004.SAMN04488021_10514"/>
<dbReference type="OrthoDB" id="7875768at2"/>
<feature type="compositionally biased region" description="Low complexity" evidence="1">
    <location>
        <begin position="134"/>
        <end position="152"/>
    </location>
</feature>
<evidence type="ECO:0000313" key="2">
    <source>
        <dbReference type="EMBL" id="SFH26692.1"/>
    </source>
</evidence>
<reference evidence="2 3" key="1">
    <citation type="submission" date="2016-10" db="EMBL/GenBank/DDBJ databases">
        <authorList>
            <person name="de Groot N.N."/>
        </authorList>
    </citation>
    <scope>NUCLEOTIDE SEQUENCE [LARGE SCALE GENOMIC DNA]</scope>
    <source>
        <strain evidence="2 3">DSM 8537</strain>
    </source>
</reference>
<dbReference type="EMBL" id="FOPU01000005">
    <property type="protein sequence ID" value="SFH26692.1"/>
    <property type="molecule type" value="Genomic_DNA"/>
</dbReference>
<name>A0A1I2YM23_9RHOB</name>
<gene>
    <name evidence="2" type="ORF">SAMN04488021_10514</name>
</gene>
<sequence>MQHEMMRHPVPPPGADNVGDVLASIRRLIAQDEVGCRLPNQALNALPGQDIAPRILAEPMLSAVPGTAATVTPLVLDSNDLVATPAMAESEEAPEAGTADPTSATTAEAEARFFSDWLKMPLTAPAEPDPVPAGPEGEAQETAAAEAAEPAPDTGFEPVPIQPFGPFLEDSPTTTVQMEETMLHVNASVTPINPLAEAHAAAEALNRENEAHLFAPQGKDTQKGAHLRGMIREAIRQELQGEIGTRLSRNLQQMIRNEIELTLRQMCEEE</sequence>
<feature type="region of interest" description="Disordered" evidence="1">
    <location>
        <begin position="88"/>
        <end position="107"/>
    </location>
</feature>
<evidence type="ECO:0000313" key="3">
    <source>
        <dbReference type="Proteomes" id="UP000183635"/>
    </source>
</evidence>
<organism evidence="2 3">
    <name type="scientific">Paracoccus aminovorans</name>
    <dbReference type="NCBI Taxonomy" id="34004"/>
    <lineage>
        <taxon>Bacteria</taxon>
        <taxon>Pseudomonadati</taxon>
        <taxon>Pseudomonadota</taxon>
        <taxon>Alphaproteobacteria</taxon>
        <taxon>Rhodobacterales</taxon>
        <taxon>Paracoccaceae</taxon>
        <taxon>Paracoccus</taxon>
    </lineage>
</organism>